<evidence type="ECO:0000256" key="1">
    <source>
        <dbReference type="ARBA" id="ARBA00022553"/>
    </source>
</evidence>
<evidence type="ECO:0000313" key="11">
    <source>
        <dbReference type="Proteomes" id="UP000762676"/>
    </source>
</evidence>
<dbReference type="Gene3D" id="3.30.160.60">
    <property type="entry name" value="Classic Zinc Finger"/>
    <property type="match status" value="1"/>
</dbReference>
<evidence type="ECO:0000256" key="5">
    <source>
        <dbReference type="ARBA" id="ARBA00022833"/>
    </source>
</evidence>
<dbReference type="PROSITE" id="PS00518">
    <property type="entry name" value="ZF_RING_1"/>
    <property type="match status" value="1"/>
</dbReference>
<dbReference type="PANTHER" id="PTHR25462">
    <property type="entry name" value="BONUS, ISOFORM C-RELATED"/>
    <property type="match status" value="1"/>
</dbReference>
<dbReference type="Gene3D" id="3.30.40.10">
    <property type="entry name" value="Zinc/RING finger domain, C3HC4 (zinc finger)"/>
    <property type="match status" value="1"/>
</dbReference>
<dbReference type="SUPFAM" id="SSF57845">
    <property type="entry name" value="B-box zinc-binding domain"/>
    <property type="match status" value="1"/>
</dbReference>
<gene>
    <name evidence="10" type="ORF">ElyMa_002374100</name>
</gene>
<feature type="region of interest" description="Disordered" evidence="7">
    <location>
        <begin position="327"/>
        <end position="351"/>
    </location>
</feature>
<evidence type="ECO:0000256" key="2">
    <source>
        <dbReference type="ARBA" id="ARBA00022723"/>
    </source>
</evidence>
<feature type="compositionally biased region" description="Basic and acidic residues" evidence="7">
    <location>
        <begin position="130"/>
        <end position="140"/>
    </location>
</feature>
<dbReference type="EMBL" id="BMAT01004906">
    <property type="protein sequence ID" value="GFR82846.1"/>
    <property type="molecule type" value="Genomic_DNA"/>
</dbReference>
<keyword evidence="1" id="KW-0597">Phosphoprotein</keyword>
<dbReference type="PANTHER" id="PTHR25462:SF296">
    <property type="entry name" value="MEIOTIC P26, ISOFORM F"/>
    <property type="match status" value="1"/>
</dbReference>
<dbReference type="SMART" id="SM00184">
    <property type="entry name" value="RING"/>
    <property type="match status" value="2"/>
</dbReference>
<dbReference type="InterPro" id="IPR047153">
    <property type="entry name" value="TRIM45/56/19-like"/>
</dbReference>
<name>A0AAV4GCH6_9GAST</name>
<dbReference type="InterPro" id="IPR011044">
    <property type="entry name" value="Quino_amine_DH_bsu"/>
</dbReference>
<dbReference type="InterPro" id="IPR000315">
    <property type="entry name" value="Znf_B-box"/>
</dbReference>
<feature type="domain" description="B box-type" evidence="9">
    <location>
        <begin position="360"/>
        <end position="410"/>
    </location>
</feature>
<evidence type="ECO:0000256" key="6">
    <source>
        <dbReference type="PROSITE-ProRule" id="PRU00024"/>
    </source>
</evidence>
<dbReference type="Pfam" id="PF01436">
    <property type="entry name" value="NHL"/>
    <property type="match status" value="1"/>
</dbReference>
<feature type="region of interest" description="Disordered" evidence="7">
    <location>
        <begin position="95"/>
        <end position="166"/>
    </location>
</feature>
<evidence type="ECO:0000259" key="8">
    <source>
        <dbReference type="PROSITE" id="PS50089"/>
    </source>
</evidence>
<dbReference type="PROSITE" id="PS50119">
    <property type="entry name" value="ZF_BBOX"/>
    <property type="match status" value="2"/>
</dbReference>
<feature type="compositionally biased region" description="Basic and acidic residues" evidence="7">
    <location>
        <begin position="111"/>
        <end position="121"/>
    </location>
</feature>
<keyword evidence="11" id="KW-1185">Reference proteome</keyword>
<protein>
    <submittedName>
        <fullName evidence="10">Tripartite motif-containing protein 3</fullName>
    </submittedName>
</protein>
<dbReference type="InterPro" id="IPR011042">
    <property type="entry name" value="6-blade_b-propeller_TolB-like"/>
</dbReference>
<dbReference type="InterPro" id="IPR017907">
    <property type="entry name" value="Znf_RING_CS"/>
</dbReference>
<feature type="region of interest" description="Disordered" evidence="7">
    <location>
        <begin position="237"/>
        <end position="264"/>
    </location>
</feature>
<dbReference type="InterPro" id="IPR013083">
    <property type="entry name" value="Znf_RING/FYVE/PHD"/>
</dbReference>
<sequence>MVNGESGELTLSELIASASLIQCSRCGSVFREPMLLPCLHSFCLDCLVDLLLEDGQTSEPKAKKEEGCPPRATHASLSERANDNLDGGALFVRKSGNHCDSDSDTSGSSTSDDRTPRDKENSTNVGLILREIDGRRKGGPGERSSVRPRRLRALSTKPGGTEVPARTPAVSSLYRARTAPITTNISSTPAISITDTSERPSLLRQSQRSRLRLVCPICGQAVTLKADVLLQDDDDDDGYDRLDGGNGVDRHDRGGNDSTVLETDQTSEVSGAILNQDVKNGIKNNETTKPAPMTAQKLRVLLRKTVSASLLPNYFLKSLATIHRHKNPERETTKETVHNTTLEDHGQDGTESKKENIYGKWELICAYCLSEGQRVEATSLCLDCNDLMCEACASAHRKTRVTRNHKVAPLSSIRQGLFDHDLRARDHVTCPYHPGVAVSGFCCDCLTAVCKRCKADRCRTHKIMLLQDISSKLVPELSQIQRAIVRRVPVLTSYASFLREQVTRLDNKKQQVAQEISEQAQVVHRMIEEHKQKLLSRLEQACHQQNSHISAKIRATERDRNSLSKTSAFLLHLKRLGRADEIVTSYSSIIDFYKRLVNASSSNAEGPKDGSAVPEGESRKATGFGSDGGLHTEELVVKASVGDATLDGMMSSPALATRLACVFTAGPCTETNMGILLGPLDLQKVPLDAEDSPQSKLPLTTLMPKRLPCPSVQLTFHTGIPSDQCPPYPSGLAVHPRLFALVDRENTAVKIFEKTNGNFLRSIKGDSGSSLVKPFDVVFLDKSGTTLAVSDSEAGAVRVFESLTGKFLWNFAGEVRHPRGLVVMPGTGHVVVVDGHLRHLTFHDPATGQMLRRLRPTLKTYNSSLAICTQGGSGGKEDSLDNDNDNTDTNRRCKSVTFRDKINPTQKNQKLPNASNDANDQFKSTALIDPYYIALTLSGDLVVTDQASPNLKIVDKETGDILSQTMDYGTGEEESLHPSGLCVDRYGQIFISDTNNSRVHLALPNGQLIGTVLLQDKRNTELAKTVQLEDATDLSDKPTDTADKSIGVKGADRVSDDCRQDLSVSKPLCLAIDHETDHLVVAQAGGQVKVVKYM</sequence>
<keyword evidence="3" id="KW-0677">Repeat</keyword>
<dbReference type="PROSITE" id="PS50089">
    <property type="entry name" value="ZF_RING_2"/>
    <property type="match status" value="1"/>
</dbReference>
<feature type="region of interest" description="Disordered" evidence="7">
    <location>
        <begin position="601"/>
        <end position="627"/>
    </location>
</feature>
<dbReference type="InterPro" id="IPR001841">
    <property type="entry name" value="Znf_RING"/>
</dbReference>
<dbReference type="SUPFAM" id="SSF50969">
    <property type="entry name" value="YVTN repeat-like/Quinoprotein amine dehydrogenase"/>
    <property type="match status" value="1"/>
</dbReference>
<dbReference type="InterPro" id="IPR001258">
    <property type="entry name" value="NHL_repeat"/>
</dbReference>
<evidence type="ECO:0000256" key="4">
    <source>
        <dbReference type="ARBA" id="ARBA00022771"/>
    </source>
</evidence>
<feature type="domain" description="RING-type" evidence="8">
    <location>
        <begin position="23"/>
        <end position="69"/>
    </location>
</feature>
<dbReference type="GO" id="GO:0006513">
    <property type="term" value="P:protein monoubiquitination"/>
    <property type="evidence" value="ECO:0007669"/>
    <property type="project" value="TreeGrafter"/>
</dbReference>
<dbReference type="Proteomes" id="UP000762676">
    <property type="component" value="Unassembled WGS sequence"/>
</dbReference>
<feature type="domain" description="B box-type" evidence="9">
    <location>
        <begin position="425"/>
        <end position="472"/>
    </location>
</feature>
<evidence type="ECO:0000256" key="7">
    <source>
        <dbReference type="SAM" id="MobiDB-lite"/>
    </source>
</evidence>
<organism evidence="10 11">
    <name type="scientific">Elysia marginata</name>
    <dbReference type="NCBI Taxonomy" id="1093978"/>
    <lineage>
        <taxon>Eukaryota</taxon>
        <taxon>Metazoa</taxon>
        <taxon>Spiralia</taxon>
        <taxon>Lophotrochozoa</taxon>
        <taxon>Mollusca</taxon>
        <taxon>Gastropoda</taxon>
        <taxon>Heterobranchia</taxon>
        <taxon>Euthyneura</taxon>
        <taxon>Panpulmonata</taxon>
        <taxon>Sacoglossa</taxon>
        <taxon>Placobranchoidea</taxon>
        <taxon>Plakobranchidae</taxon>
        <taxon>Elysia</taxon>
    </lineage>
</organism>
<keyword evidence="4 6" id="KW-0863">Zinc-finger</keyword>
<reference evidence="10 11" key="1">
    <citation type="journal article" date="2021" name="Elife">
        <title>Chloroplast acquisition without the gene transfer in kleptoplastic sea slugs, Plakobranchus ocellatus.</title>
        <authorList>
            <person name="Maeda T."/>
            <person name="Takahashi S."/>
            <person name="Yoshida T."/>
            <person name="Shimamura S."/>
            <person name="Takaki Y."/>
            <person name="Nagai Y."/>
            <person name="Toyoda A."/>
            <person name="Suzuki Y."/>
            <person name="Arimoto A."/>
            <person name="Ishii H."/>
            <person name="Satoh N."/>
            <person name="Nishiyama T."/>
            <person name="Hasebe M."/>
            <person name="Maruyama T."/>
            <person name="Minagawa J."/>
            <person name="Obokata J."/>
            <person name="Shigenobu S."/>
        </authorList>
    </citation>
    <scope>NUCLEOTIDE SEQUENCE [LARGE SCALE GENOMIC DNA]</scope>
</reference>
<feature type="compositionally biased region" description="Basic and acidic residues" evidence="7">
    <location>
        <begin position="239"/>
        <end position="255"/>
    </location>
</feature>
<accession>A0AAV4GCH6</accession>
<comment type="caution">
    <text evidence="10">The sequence shown here is derived from an EMBL/GenBank/DDBJ whole genome shotgun (WGS) entry which is preliminary data.</text>
</comment>
<evidence type="ECO:0000259" key="9">
    <source>
        <dbReference type="PROSITE" id="PS50119"/>
    </source>
</evidence>
<dbReference type="InterPro" id="IPR027370">
    <property type="entry name" value="Znf-RING_euk"/>
</dbReference>
<dbReference type="Gene3D" id="4.10.830.40">
    <property type="match status" value="1"/>
</dbReference>
<evidence type="ECO:0000256" key="3">
    <source>
        <dbReference type="ARBA" id="ARBA00022737"/>
    </source>
</evidence>
<keyword evidence="2" id="KW-0479">Metal-binding</keyword>
<dbReference type="AlphaFoldDB" id="A0AAV4GCH6"/>
<evidence type="ECO:0000313" key="10">
    <source>
        <dbReference type="EMBL" id="GFR82846.1"/>
    </source>
</evidence>
<feature type="compositionally biased region" description="Polar residues" evidence="7">
    <location>
        <begin position="903"/>
        <end position="917"/>
    </location>
</feature>
<dbReference type="SUPFAM" id="SSF57850">
    <property type="entry name" value="RING/U-box"/>
    <property type="match status" value="1"/>
</dbReference>
<proteinExistence type="predicted"/>
<feature type="compositionally biased region" description="Basic and acidic residues" evidence="7">
    <location>
        <begin position="328"/>
        <end position="351"/>
    </location>
</feature>
<dbReference type="GO" id="GO:0061630">
    <property type="term" value="F:ubiquitin protein ligase activity"/>
    <property type="evidence" value="ECO:0007669"/>
    <property type="project" value="TreeGrafter"/>
</dbReference>
<dbReference type="Pfam" id="PF13445">
    <property type="entry name" value="zf-RING_UBOX"/>
    <property type="match status" value="1"/>
</dbReference>
<feature type="region of interest" description="Disordered" evidence="7">
    <location>
        <begin position="871"/>
        <end position="891"/>
    </location>
</feature>
<dbReference type="GO" id="GO:0008270">
    <property type="term" value="F:zinc ion binding"/>
    <property type="evidence" value="ECO:0007669"/>
    <property type="project" value="UniProtKB-KW"/>
</dbReference>
<dbReference type="Gene3D" id="2.120.10.30">
    <property type="entry name" value="TolB, C-terminal domain"/>
    <property type="match status" value="2"/>
</dbReference>
<feature type="region of interest" description="Disordered" evidence="7">
    <location>
        <begin position="58"/>
        <end position="80"/>
    </location>
</feature>
<keyword evidence="5" id="KW-0862">Zinc</keyword>
<feature type="region of interest" description="Disordered" evidence="7">
    <location>
        <begin position="898"/>
        <end position="917"/>
    </location>
</feature>